<dbReference type="Pfam" id="PF08518">
    <property type="entry name" value="GIT_SHD"/>
    <property type="match status" value="2"/>
</dbReference>
<dbReference type="RefSeq" id="XP_007398047.1">
    <property type="nucleotide sequence ID" value="XM_007397985.1"/>
</dbReference>
<dbReference type="InterPro" id="IPR013724">
    <property type="entry name" value="GIT_SHD"/>
</dbReference>
<evidence type="ECO:0000313" key="6">
    <source>
        <dbReference type="Proteomes" id="UP000008370"/>
    </source>
</evidence>
<dbReference type="GO" id="GO:0005826">
    <property type="term" value="C:actomyosin contractile ring"/>
    <property type="evidence" value="ECO:0007669"/>
    <property type="project" value="TreeGrafter"/>
</dbReference>
<evidence type="ECO:0000256" key="1">
    <source>
        <dbReference type="ARBA" id="ARBA00022737"/>
    </source>
</evidence>
<dbReference type="EMBL" id="JH930474">
    <property type="protein sequence ID" value="EKM53355.1"/>
    <property type="molecule type" value="Genomic_DNA"/>
</dbReference>
<dbReference type="InterPro" id="IPR022018">
    <property type="entry name" value="GIT1_C"/>
</dbReference>
<accession>K5W2N0</accession>
<dbReference type="Proteomes" id="UP000008370">
    <property type="component" value="Unassembled WGS sequence"/>
</dbReference>
<feature type="compositionally biased region" description="Basic and acidic residues" evidence="3">
    <location>
        <begin position="301"/>
        <end position="330"/>
    </location>
</feature>
<feature type="compositionally biased region" description="Polar residues" evidence="3">
    <location>
        <begin position="1"/>
        <end position="30"/>
    </location>
</feature>
<dbReference type="InterPro" id="IPR056439">
    <property type="entry name" value="VBS_C3G9"/>
</dbReference>
<proteinExistence type="predicted"/>
<evidence type="ECO:0000256" key="3">
    <source>
        <dbReference type="SAM" id="MobiDB-lite"/>
    </source>
</evidence>
<feature type="region of interest" description="Disordered" evidence="3">
    <location>
        <begin position="185"/>
        <end position="339"/>
    </location>
</feature>
<dbReference type="SMART" id="SM00555">
    <property type="entry name" value="GIT"/>
    <property type="match status" value="2"/>
</dbReference>
<keyword evidence="6" id="KW-1185">Reference proteome</keyword>
<dbReference type="InterPro" id="IPR039892">
    <property type="entry name" value="Spa2/Sph1"/>
</dbReference>
<dbReference type="Pfam" id="PF12205">
    <property type="entry name" value="GIT1_C"/>
    <property type="match status" value="1"/>
</dbReference>
<evidence type="ECO:0000256" key="2">
    <source>
        <dbReference type="SAM" id="Coils"/>
    </source>
</evidence>
<evidence type="ECO:0000313" key="5">
    <source>
        <dbReference type="EMBL" id="EKM53355.1"/>
    </source>
</evidence>
<keyword evidence="1" id="KW-0677">Repeat</keyword>
<feature type="compositionally biased region" description="Low complexity" evidence="3">
    <location>
        <begin position="259"/>
        <end position="282"/>
    </location>
</feature>
<sequence>MRRSGSSAQRNMRAPSPTNTTYSGISNYKTDSYRPLGASPTTNTATDARSVARTHFEELHRYLASYLAKEPANSRSTARQKLTRLTRQQFQELSTDVYDELIRRKTNTTDNEVPFLPVRDDFHPKRNQARQKLATLPTGRFKDLSSDVYYELGRRYPEFKEEVSPVAPLMPSPYDDYQSSEYSTLYDKASSGGRRTSEDRAVDSGYGASSPVPMRKSGDDYSGVRGSHDGYGADPYGSRRRPSQDASGRRSLERESLGRRPSQSVSVHSDSTSATNAQSATAGMIIPNKSTIAEEEIEVPYGRELRESTGTERDRSRERTDTEGETDEMRSPAPTFGGLNALSARLQVDEDEDEGLAGTRSNDDYFEKLSYGRASVTSDRSASGRITGGRTSVAGEDERIRREYEFKIATMQTRITGLERDLEEALHGDDRVRLMEAELEELRRRVEEQTNSMRILQHELDQIREENAREKEMAARRARADEEEMQMLRERLEAGSDREVDPEILDHLRSDMEGLMTELSDLSKRNDELMTAKDADLVVIRDLDTQLKEYKRKYEQAKTELRSMKATSQLFLQPPKVDDQLPVSSDGGLLDIHITGFVSSIDGLLTVGRSPQPTRVLTPMKSVVNAVTAIIEDVRAFERRPARERADVDLEALQALRERAEATLSNLVTAAKTHATSAGMSPVSLLDAAASHVSFTITEIGKTISIRRATKTEQERFAPVSPPPPTSSPSSTAFNTMRSTGHNRAGSSSSLRSDRLAEFASVSPKSSLGRSSLEKPSSAGNGSSTFKGNNGTGDDSVLAEGPEDAWTELKPYLEAQTESIVYAIQSVLSAVRSPTPSPNLNENLTQIITIVSSIVAVCKDNLPAASAEQGGEILRELGDHATKLSEVQALPEVTKDSRQVMAKSSFAVANAMKGLMKL</sequence>
<name>K5W2N0_PHACS</name>
<feature type="coiled-coil region" evidence="2">
    <location>
        <begin position="432"/>
        <end position="567"/>
    </location>
</feature>
<feature type="domain" description="GIT Spa2 homology (SHD)" evidence="4">
    <location>
        <begin position="78"/>
        <end position="108"/>
    </location>
</feature>
<dbReference type="HOGENOM" id="CLU_006748_0_0_1"/>
<organism evidence="5 6">
    <name type="scientific">Phanerochaete carnosa (strain HHB-10118-sp)</name>
    <name type="common">White-rot fungus</name>
    <name type="synonym">Peniophora carnosa</name>
    <dbReference type="NCBI Taxonomy" id="650164"/>
    <lineage>
        <taxon>Eukaryota</taxon>
        <taxon>Fungi</taxon>
        <taxon>Dikarya</taxon>
        <taxon>Basidiomycota</taxon>
        <taxon>Agaricomycotina</taxon>
        <taxon>Agaricomycetes</taxon>
        <taxon>Polyporales</taxon>
        <taxon>Phanerochaetaceae</taxon>
        <taxon>Phanerochaete</taxon>
    </lineage>
</organism>
<dbReference type="PANTHER" id="PTHR21601">
    <property type="entry name" value="SPA2 PROTEIN"/>
    <property type="match status" value="1"/>
</dbReference>
<keyword evidence="2" id="KW-0175">Coiled coil</keyword>
<feature type="compositionally biased region" description="Polar residues" evidence="3">
    <location>
        <begin position="763"/>
        <end position="793"/>
    </location>
</feature>
<feature type="domain" description="GIT Spa2 homology (SHD)" evidence="4">
    <location>
        <begin position="129"/>
        <end position="159"/>
    </location>
</feature>
<feature type="compositionally biased region" description="Polar residues" evidence="3">
    <location>
        <begin position="733"/>
        <end position="751"/>
    </location>
</feature>
<feature type="region of interest" description="Disordered" evidence="3">
    <location>
        <begin position="374"/>
        <end position="394"/>
    </location>
</feature>
<feature type="region of interest" description="Disordered" evidence="3">
    <location>
        <begin position="713"/>
        <end position="799"/>
    </location>
</feature>
<gene>
    <name evidence="5" type="ORF">PHACADRAFT_259670</name>
</gene>
<dbReference type="GO" id="GO:1902716">
    <property type="term" value="C:cell cortex of growing cell tip"/>
    <property type="evidence" value="ECO:0007669"/>
    <property type="project" value="TreeGrafter"/>
</dbReference>
<dbReference type="GO" id="GO:0005078">
    <property type="term" value="F:MAP-kinase scaffold activity"/>
    <property type="evidence" value="ECO:0007669"/>
    <property type="project" value="TreeGrafter"/>
</dbReference>
<dbReference type="STRING" id="650164.K5W2N0"/>
<feature type="region of interest" description="Disordered" evidence="3">
    <location>
        <begin position="1"/>
        <end position="47"/>
    </location>
</feature>
<feature type="coiled-coil region" evidence="2">
    <location>
        <begin position="643"/>
        <end position="670"/>
    </location>
</feature>
<protein>
    <recommendedName>
        <fullName evidence="4">GIT Spa2 homology (SHD) domain-containing protein</fullName>
    </recommendedName>
</protein>
<dbReference type="InParanoid" id="K5W2N0"/>
<dbReference type="AlphaFoldDB" id="K5W2N0"/>
<dbReference type="Pfam" id="PF23742">
    <property type="entry name" value="VBS_C3G9"/>
    <property type="match status" value="1"/>
</dbReference>
<dbReference type="PANTHER" id="PTHR21601:SF0">
    <property type="entry name" value="PROTEIN SPA2-RELATED"/>
    <property type="match status" value="1"/>
</dbReference>
<dbReference type="OrthoDB" id="5588096at2759"/>
<dbReference type="GeneID" id="18917487"/>
<reference evidence="5 6" key="1">
    <citation type="journal article" date="2012" name="BMC Genomics">
        <title>Comparative genomics of the white-rot fungi, Phanerochaete carnosa and P. chrysosporium, to elucidate the genetic basis of the distinct wood types they colonize.</title>
        <authorList>
            <person name="Suzuki H."/>
            <person name="MacDonald J."/>
            <person name="Syed K."/>
            <person name="Salamov A."/>
            <person name="Hori C."/>
            <person name="Aerts A."/>
            <person name="Henrissat B."/>
            <person name="Wiebenga A."/>
            <person name="vanKuyk P.A."/>
            <person name="Barry K."/>
            <person name="Lindquist E."/>
            <person name="LaButti K."/>
            <person name="Lapidus A."/>
            <person name="Lucas S."/>
            <person name="Coutinho P."/>
            <person name="Gong Y."/>
            <person name="Samejima M."/>
            <person name="Mahadevan R."/>
            <person name="Abou-Zaid M."/>
            <person name="de Vries R.P."/>
            <person name="Igarashi K."/>
            <person name="Yadav J.S."/>
            <person name="Grigoriev I.V."/>
            <person name="Master E.R."/>
        </authorList>
    </citation>
    <scope>NUCLEOTIDE SEQUENCE [LARGE SCALE GENOMIC DNA]</scope>
    <source>
        <strain evidence="5 6">HHB-10118-sp</strain>
    </source>
</reference>
<dbReference type="KEGG" id="pco:PHACADRAFT_259670"/>
<feature type="compositionally biased region" description="Basic and acidic residues" evidence="3">
    <location>
        <begin position="247"/>
        <end position="258"/>
    </location>
</feature>
<evidence type="ECO:0000259" key="4">
    <source>
        <dbReference type="SMART" id="SM00555"/>
    </source>
</evidence>